<sequence length="196" mass="22339">MYKNCVWETLQAVEQVEVSFKETLKNIRNINNRYKMVSALKRKAQKRQDAFEAEIHAAITQPSYSKASKVSKKASKNKKHKGISKAKRNSTTKIFQGMEYIESPFLLPPTSSEENISKMDAPFLCVQTNCVYEIHNSTTTQLVARKPYQNFIRRLYRAARQKSQKDSRMREQDQAVCPDCSISCSCSCSSSCSVAT</sequence>
<feature type="compositionally biased region" description="Basic residues" evidence="1">
    <location>
        <begin position="69"/>
        <end position="87"/>
    </location>
</feature>
<protein>
    <submittedName>
        <fullName evidence="2">Uncharacterized protein</fullName>
    </submittedName>
</protein>
<gene>
    <name evidence="2" type="primary">Dana\GF14729</name>
    <name evidence="2" type="synonym">dana_GLEANR_15494</name>
    <name evidence="2" type="ORF">GF14729</name>
</gene>
<dbReference type="KEGG" id="dan:6497549"/>
<feature type="region of interest" description="Disordered" evidence="1">
    <location>
        <begin position="66"/>
        <end position="87"/>
    </location>
</feature>
<dbReference type="HOGENOM" id="CLU_1429415_0_0_1"/>
<dbReference type="STRING" id="7217.B3MNB1"/>
<keyword evidence="3" id="KW-1185">Reference proteome</keyword>
<dbReference type="AlphaFoldDB" id="B3MNB1"/>
<evidence type="ECO:0000256" key="1">
    <source>
        <dbReference type="SAM" id="MobiDB-lite"/>
    </source>
</evidence>
<reference evidence="2 3" key="1">
    <citation type="journal article" date="2007" name="Nature">
        <title>Evolution of genes and genomes on the Drosophila phylogeny.</title>
        <authorList>
            <consortium name="Drosophila 12 Genomes Consortium"/>
            <person name="Clark A.G."/>
            <person name="Eisen M.B."/>
            <person name="Smith D.R."/>
            <person name="Bergman C.M."/>
            <person name="Oliver B."/>
            <person name="Markow T.A."/>
            <person name="Kaufman T.C."/>
            <person name="Kellis M."/>
            <person name="Gelbart W."/>
            <person name="Iyer V.N."/>
            <person name="Pollard D.A."/>
            <person name="Sackton T.B."/>
            <person name="Larracuente A.M."/>
            <person name="Singh N.D."/>
            <person name="Abad J.P."/>
            <person name="Abt D.N."/>
            <person name="Adryan B."/>
            <person name="Aguade M."/>
            <person name="Akashi H."/>
            <person name="Anderson W.W."/>
            <person name="Aquadro C.F."/>
            <person name="Ardell D.H."/>
            <person name="Arguello R."/>
            <person name="Artieri C.G."/>
            <person name="Barbash D.A."/>
            <person name="Barker D."/>
            <person name="Barsanti P."/>
            <person name="Batterham P."/>
            <person name="Batzoglou S."/>
            <person name="Begun D."/>
            <person name="Bhutkar A."/>
            <person name="Blanco E."/>
            <person name="Bosak S.A."/>
            <person name="Bradley R.K."/>
            <person name="Brand A.D."/>
            <person name="Brent M.R."/>
            <person name="Brooks A.N."/>
            <person name="Brown R.H."/>
            <person name="Butlin R.K."/>
            <person name="Caggese C."/>
            <person name="Calvi B.R."/>
            <person name="Bernardo de Carvalho A."/>
            <person name="Caspi A."/>
            <person name="Castrezana S."/>
            <person name="Celniker S.E."/>
            <person name="Chang J.L."/>
            <person name="Chapple C."/>
            <person name="Chatterji S."/>
            <person name="Chinwalla A."/>
            <person name="Civetta A."/>
            <person name="Clifton S.W."/>
            <person name="Comeron J.M."/>
            <person name="Costello J.C."/>
            <person name="Coyne J.A."/>
            <person name="Daub J."/>
            <person name="David R.G."/>
            <person name="Delcher A.L."/>
            <person name="Delehaunty K."/>
            <person name="Do C.B."/>
            <person name="Ebling H."/>
            <person name="Edwards K."/>
            <person name="Eickbush T."/>
            <person name="Evans J.D."/>
            <person name="Filipski A."/>
            <person name="Findeiss S."/>
            <person name="Freyhult E."/>
            <person name="Fulton L."/>
            <person name="Fulton R."/>
            <person name="Garcia A.C."/>
            <person name="Gardiner A."/>
            <person name="Garfield D.A."/>
            <person name="Garvin B.E."/>
            <person name="Gibson G."/>
            <person name="Gilbert D."/>
            <person name="Gnerre S."/>
            <person name="Godfrey J."/>
            <person name="Good R."/>
            <person name="Gotea V."/>
            <person name="Gravely B."/>
            <person name="Greenberg A.J."/>
            <person name="Griffiths-Jones S."/>
            <person name="Gross S."/>
            <person name="Guigo R."/>
            <person name="Gustafson E.A."/>
            <person name="Haerty W."/>
            <person name="Hahn M.W."/>
            <person name="Halligan D.L."/>
            <person name="Halpern A.L."/>
            <person name="Halter G.M."/>
            <person name="Han M.V."/>
            <person name="Heger A."/>
            <person name="Hillier L."/>
            <person name="Hinrichs A.S."/>
            <person name="Holmes I."/>
            <person name="Hoskins R.A."/>
            <person name="Hubisz M.J."/>
            <person name="Hultmark D."/>
            <person name="Huntley M.A."/>
            <person name="Jaffe D.B."/>
            <person name="Jagadeeshan S."/>
            <person name="Jeck W.R."/>
            <person name="Johnson J."/>
            <person name="Jones C.D."/>
            <person name="Jordan W.C."/>
            <person name="Karpen G.H."/>
            <person name="Kataoka E."/>
            <person name="Keightley P.D."/>
            <person name="Kheradpour P."/>
            <person name="Kirkness E.F."/>
            <person name="Koerich L.B."/>
            <person name="Kristiansen K."/>
            <person name="Kudrna D."/>
            <person name="Kulathinal R.J."/>
            <person name="Kumar S."/>
            <person name="Kwok R."/>
            <person name="Lander E."/>
            <person name="Langley C.H."/>
            <person name="Lapoint R."/>
            <person name="Lazzaro B.P."/>
            <person name="Lee S.J."/>
            <person name="Levesque L."/>
            <person name="Li R."/>
            <person name="Lin C.F."/>
            <person name="Lin M.F."/>
            <person name="Lindblad-Toh K."/>
            <person name="Llopart A."/>
            <person name="Long M."/>
            <person name="Low L."/>
            <person name="Lozovsky E."/>
            <person name="Lu J."/>
            <person name="Luo M."/>
            <person name="Machado C.A."/>
            <person name="Makalowski W."/>
            <person name="Marzo M."/>
            <person name="Matsuda M."/>
            <person name="Matzkin L."/>
            <person name="McAllister B."/>
            <person name="McBride C.S."/>
            <person name="McKernan B."/>
            <person name="McKernan K."/>
            <person name="Mendez-Lago M."/>
            <person name="Minx P."/>
            <person name="Mollenhauer M.U."/>
            <person name="Montooth K."/>
            <person name="Mount S.M."/>
            <person name="Mu X."/>
            <person name="Myers E."/>
            <person name="Negre B."/>
            <person name="Newfeld S."/>
            <person name="Nielsen R."/>
            <person name="Noor M.A."/>
            <person name="O'Grady P."/>
            <person name="Pachter L."/>
            <person name="Papaceit M."/>
            <person name="Parisi M.J."/>
            <person name="Parisi M."/>
            <person name="Parts L."/>
            <person name="Pedersen J.S."/>
            <person name="Pesole G."/>
            <person name="Phillippy A.M."/>
            <person name="Ponting C.P."/>
            <person name="Pop M."/>
            <person name="Porcelli D."/>
            <person name="Powell J.R."/>
            <person name="Prohaska S."/>
            <person name="Pruitt K."/>
            <person name="Puig M."/>
            <person name="Quesneville H."/>
            <person name="Ram K.R."/>
            <person name="Rand D."/>
            <person name="Rasmussen M.D."/>
            <person name="Reed L.K."/>
            <person name="Reenan R."/>
            <person name="Reily A."/>
            <person name="Remington K.A."/>
            <person name="Rieger T.T."/>
            <person name="Ritchie M.G."/>
            <person name="Robin C."/>
            <person name="Rogers Y.H."/>
            <person name="Rohde C."/>
            <person name="Rozas J."/>
            <person name="Rubenfield M.J."/>
            <person name="Ruiz A."/>
            <person name="Russo S."/>
            <person name="Salzberg S.L."/>
            <person name="Sanchez-Gracia A."/>
            <person name="Saranga D.J."/>
            <person name="Sato H."/>
            <person name="Schaeffer S.W."/>
            <person name="Schatz M.C."/>
            <person name="Schlenke T."/>
            <person name="Schwartz R."/>
            <person name="Segarra C."/>
            <person name="Singh R.S."/>
            <person name="Sirot L."/>
            <person name="Sirota M."/>
            <person name="Sisneros N.B."/>
            <person name="Smith C.D."/>
            <person name="Smith T.F."/>
            <person name="Spieth J."/>
            <person name="Stage D.E."/>
            <person name="Stark A."/>
            <person name="Stephan W."/>
            <person name="Strausberg R.L."/>
            <person name="Strempel S."/>
            <person name="Sturgill D."/>
            <person name="Sutton G."/>
            <person name="Sutton G.G."/>
            <person name="Tao W."/>
            <person name="Teichmann S."/>
            <person name="Tobari Y.N."/>
            <person name="Tomimura Y."/>
            <person name="Tsolas J.M."/>
            <person name="Valente V.L."/>
            <person name="Venter E."/>
            <person name="Venter J.C."/>
            <person name="Vicario S."/>
            <person name="Vieira F.G."/>
            <person name="Vilella A.J."/>
            <person name="Villasante A."/>
            <person name="Walenz B."/>
            <person name="Wang J."/>
            <person name="Wasserman M."/>
            <person name="Watts T."/>
            <person name="Wilson D."/>
            <person name="Wilson R.K."/>
            <person name="Wing R.A."/>
            <person name="Wolfner M.F."/>
            <person name="Wong A."/>
            <person name="Wong G.K."/>
            <person name="Wu C.I."/>
            <person name="Wu G."/>
            <person name="Yamamoto D."/>
            <person name="Yang H.P."/>
            <person name="Yang S.P."/>
            <person name="Yorke J.A."/>
            <person name="Yoshida K."/>
            <person name="Zdobnov E."/>
            <person name="Zhang P."/>
            <person name="Zhang Y."/>
            <person name="Zimin A.V."/>
            <person name="Baldwin J."/>
            <person name="Abdouelleil A."/>
            <person name="Abdulkadir J."/>
            <person name="Abebe A."/>
            <person name="Abera B."/>
            <person name="Abreu J."/>
            <person name="Acer S.C."/>
            <person name="Aftuck L."/>
            <person name="Alexander A."/>
            <person name="An P."/>
            <person name="Anderson E."/>
            <person name="Anderson S."/>
            <person name="Arachi H."/>
            <person name="Azer M."/>
            <person name="Bachantsang P."/>
            <person name="Barry A."/>
            <person name="Bayul T."/>
            <person name="Berlin A."/>
            <person name="Bessette D."/>
            <person name="Bloom T."/>
            <person name="Blye J."/>
            <person name="Boguslavskiy L."/>
            <person name="Bonnet C."/>
            <person name="Boukhgalter B."/>
            <person name="Bourzgui I."/>
            <person name="Brown A."/>
            <person name="Cahill P."/>
            <person name="Channer S."/>
            <person name="Cheshatsang Y."/>
            <person name="Chuda L."/>
            <person name="Citroen M."/>
            <person name="Collymore A."/>
            <person name="Cooke P."/>
            <person name="Costello M."/>
            <person name="D'Aco K."/>
            <person name="Daza R."/>
            <person name="De Haan G."/>
            <person name="DeGray S."/>
            <person name="DeMaso C."/>
            <person name="Dhargay N."/>
            <person name="Dooley K."/>
            <person name="Dooley E."/>
            <person name="Doricent M."/>
            <person name="Dorje P."/>
            <person name="Dorjee K."/>
            <person name="Dupes A."/>
            <person name="Elong R."/>
            <person name="Falk J."/>
            <person name="Farina A."/>
            <person name="Faro S."/>
            <person name="Ferguson D."/>
            <person name="Fisher S."/>
            <person name="Foley C.D."/>
            <person name="Franke A."/>
            <person name="Friedrich D."/>
            <person name="Gadbois L."/>
            <person name="Gearin G."/>
            <person name="Gearin C.R."/>
            <person name="Giannoukos G."/>
            <person name="Goode T."/>
            <person name="Graham J."/>
            <person name="Grandbois E."/>
            <person name="Grewal S."/>
            <person name="Gyaltsen K."/>
            <person name="Hafez N."/>
            <person name="Hagos B."/>
            <person name="Hall J."/>
            <person name="Henson C."/>
            <person name="Hollinger A."/>
            <person name="Honan T."/>
            <person name="Huard M.D."/>
            <person name="Hughes L."/>
            <person name="Hurhula B."/>
            <person name="Husby M.E."/>
            <person name="Kamat A."/>
            <person name="Kanga B."/>
            <person name="Kashin S."/>
            <person name="Khazanovich D."/>
            <person name="Kisner P."/>
            <person name="Lance K."/>
            <person name="Lara M."/>
            <person name="Lee W."/>
            <person name="Lennon N."/>
            <person name="Letendre F."/>
            <person name="LeVine R."/>
            <person name="Lipovsky A."/>
            <person name="Liu X."/>
            <person name="Liu J."/>
            <person name="Liu S."/>
            <person name="Lokyitsang T."/>
            <person name="Lokyitsang Y."/>
            <person name="Lubonja R."/>
            <person name="Lui A."/>
            <person name="MacDonald P."/>
            <person name="Magnisalis V."/>
            <person name="Maru K."/>
            <person name="Matthews C."/>
            <person name="McCusker W."/>
            <person name="McDonough S."/>
            <person name="Mehta T."/>
            <person name="Meldrim J."/>
            <person name="Meneus L."/>
            <person name="Mihai O."/>
            <person name="Mihalev A."/>
            <person name="Mihova T."/>
            <person name="Mittelman R."/>
            <person name="Mlenga V."/>
            <person name="Montmayeur A."/>
            <person name="Mulrain L."/>
            <person name="Navidi A."/>
            <person name="Naylor J."/>
            <person name="Negash T."/>
            <person name="Nguyen T."/>
            <person name="Nguyen N."/>
            <person name="Nicol R."/>
            <person name="Norbu C."/>
            <person name="Norbu N."/>
            <person name="Novod N."/>
            <person name="O'Neill B."/>
            <person name="Osman S."/>
            <person name="Markiewicz E."/>
            <person name="Oyono O.L."/>
            <person name="Patti C."/>
            <person name="Phunkhang P."/>
            <person name="Pierre F."/>
            <person name="Priest M."/>
            <person name="Raghuraman S."/>
            <person name="Rege F."/>
            <person name="Reyes R."/>
            <person name="Rise C."/>
            <person name="Rogov P."/>
            <person name="Ross K."/>
            <person name="Ryan E."/>
            <person name="Settipalli S."/>
            <person name="Shea T."/>
            <person name="Sherpa N."/>
            <person name="Shi L."/>
            <person name="Shih D."/>
            <person name="Sparrow T."/>
            <person name="Spaulding J."/>
            <person name="Stalker J."/>
            <person name="Stange-Thomann N."/>
            <person name="Stavropoulos S."/>
            <person name="Stone C."/>
            <person name="Strader C."/>
            <person name="Tesfaye S."/>
            <person name="Thomson T."/>
            <person name="Thoulutsang Y."/>
            <person name="Thoulutsang D."/>
            <person name="Topham K."/>
            <person name="Topping I."/>
            <person name="Tsamla T."/>
            <person name="Vassiliev H."/>
            <person name="Vo A."/>
            <person name="Wangchuk T."/>
            <person name="Wangdi T."/>
            <person name="Weiand M."/>
            <person name="Wilkinson J."/>
            <person name="Wilson A."/>
            <person name="Yadav S."/>
            <person name="Young G."/>
            <person name="Yu Q."/>
            <person name="Zembek L."/>
            <person name="Zhong D."/>
            <person name="Zimmer A."/>
            <person name="Zwirko Z."/>
            <person name="Jaffe D.B."/>
            <person name="Alvarez P."/>
            <person name="Brockman W."/>
            <person name="Butler J."/>
            <person name="Chin C."/>
            <person name="Gnerre S."/>
            <person name="Grabherr M."/>
            <person name="Kleber M."/>
            <person name="Mauceli E."/>
            <person name="MacCallum I."/>
        </authorList>
    </citation>
    <scope>NUCLEOTIDE SEQUENCE [LARGE SCALE GENOMIC DNA]</scope>
    <source>
        <strain evidence="3">Tucson 14024-0371.13</strain>
    </source>
</reference>
<dbReference type="OrthoDB" id="7862802at2759"/>
<evidence type="ECO:0000313" key="3">
    <source>
        <dbReference type="Proteomes" id="UP000007801"/>
    </source>
</evidence>
<dbReference type="InParanoid" id="B3MNB1"/>
<organism evidence="2 3">
    <name type="scientific">Drosophila ananassae</name>
    <name type="common">Fruit fly</name>
    <dbReference type="NCBI Taxonomy" id="7217"/>
    <lineage>
        <taxon>Eukaryota</taxon>
        <taxon>Metazoa</taxon>
        <taxon>Ecdysozoa</taxon>
        <taxon>Arthropoda</taxon>
        <taxon>Hexapoda</taxon>
        <taxon>Insecta</taxon>
        <taxon>Pterygota</taxon>
        <taxon>Neoptera</taxon>
        <taxon>Endopterygota</taxon>
        <taxon>Diptera</taxon>
        <taxon>Brachycera</taxon>
        <taxon>Muscomorpha</taxon>
        <taxon>Ephydroidea</taxon>
        <taxon>Drosophilidae</taxon>
        <taxon>Drosophila</taxon>
        <taxon>Sophophora</taxon>
    </lineage>
</organism>
<dbReference type="EMBL" id="CH902620">
    <property type="protein sequence ID" value="EDV31068.2"/>
    <property type="molecule type" value="Genomic_DNA"/>
</dbReference>
<proteinExistence type="predicted"/>
<dbReference type="Proteomes" id="UP000007801">
    <property type="component" value="Unassembled WGS sequence"/>
</dbReference>
<accession>B3MNB1</accession>
<evidence type="ECO:0000313" key="2">
    <source>
        <dbReference type="EMBL" id="EDV31068.2"/>
    </source>
</evidence>
<dbReference type="GeneID" id="6497549"/>
<name>B3MNB1_DROAN</name>